<dbReference type="Pfam" id="PF13480">
    <property type="entry name" value="Acetyltransf_6"/>
    <property type="match status" value="1"/>
</dbReference>
<keyword evidence="6" id="KW-0961">Cell wall biogenesis/degradation</keyword>
<accession>A0A1U7JEZ3</accession>
<sequence>MSSVALQTVQALPQDSAIELSEVCPSEWDALLGTFEDALHEQSSAFLKARWGAERCTFFKVVEGETTLGGAGVVLLKMPVIGSGLAIMKWGPVWRKPGETADPARLAAILTALREELCDQRGLHLTVMPRAEPFLTDRTVETLVRLGFERGEKLPAPARYFVNVDQSLYDLRQSLSQKWRYNLKKAEKNPFSIHVTRAEEGLAPFMTLYKEMLSRKGFADHSAIATLPAFCKAAPATLQPMFVQVAHKGKLCAAGIIHHCGDTAAYLYGATSDDALSLRAGYALHWAVVAQLCADPKVKWYDLGGNDLDAGLHQFKSGFIGKTGALLECPEDHHFSAGIKAALIAKGIFGLRRAKQRSDRALSVIRSRIGR</sequence>
<name>A0A1U7JEZ3_9HYPH</name>
<evidence type="ECO:0000256" key="2">
    <source>
        <dbReference type="ARBA" id="ARBA00022679"/>
    </source>
</evidence>
<protein>
    <recommendedName>
        <fullName evidence="7">BioF2-like acetyltransferase domain-containing protein</fullName>
    </recommendedName>
</protein>
<dbReference type="InterPro" id="IPR050644">
    <property type="entry name" value="PG_Glycine_Bridge_Synth"/>
</dbReference>
<comment type="similarity">
    <text evidence="1">Belongs to the FemABX family.</text>
</comment>
<evidence type="ECO:0000256" key="6">
    <source>
        <dbReference type="ARBA" id="ARBA00023316"/>
    </source>
</evidence>
<evidence type="ECO:0000256" key="4">
    <source>
        <dbReference type="ARBA" id="ARBA00022984"/>
    </source>
</evidence>
<dbReference type="GO" id="GO:0016755">
    <property type="term" value="F:aminoacyltransferase activity"/>
    <property type="evidence" value="ECO:0007669"/>
    <property type="project" value="InterPro"/>
</dbReference>
<dbReference type="Proteomes" id="UP000185783">
    <property type="component" value="Unassembled WGS sequence"/>
</dbReference>
<dbReference type="RefSeq" id="WP_028481692.1">
    <property type="nucleotide sequence ID" value="NZ_LVVZ01000020.1"/>
</dbReference>
<dbReference type="Gene3D" id="3.40.630.30">
    <property type="match status" value="1"/>
</dbReference>
<dbReference type="PANTHER" id="PTHR36174:SF1">
    <property type="entry name" value="LIPID II:GLYCINE GLYCYLTRANSFERASE"/>
    <property type="match status" value="1"/>
</dbReference>
<dbReference type="AlphaFoldDB" id="A0A1U7JEZ3"/>
<gene>
    <name evidence="8" type="ORF">A3843_13950</name>
</gene>
<keyword evidence="9" id="KW-1185">Reference proteome</keyword>
<dbReference type="GO" id="GO:0071555">
    <property type="term" value="P:cell wall organization"/>
    <property type="evidence" value="ECO:0007669"/>
    <property type="project" value="UniProtKB-KW"/>
</dbReference>
<evidence type="ECO:0000313" key="8">
    <source>
        <dbReference type="EMBL" id="OKL43326.1"/>
    </source>
</evidence>
<dbReference type="GO" id="GO:0009252">
    <property type="term" value="P:peptidoglycan biosynthetic process"/>
    <property type="evidence" value="ECO:0007669"/>
    <property type="project" value="UniProtKB-KW"/>
</dbReference>
<organism evidence="8 9">
    <name type="scientific">Pseudovibrio exalbescens</name>
    <dbReference type="NCBI Taxonomy" id="197461"/>
    <lineage>
        <taxon>Bacteria</taxon>
        <taxon>Pseudomonadati</taxon>
        <taxon>Pseudomonadota</taxon>
        <taxon>Alphaproteobacteria</taxon>
        <taxon>Hyphomicrobiales</taxon>
        <taxon>Stappiaceae</taxon>
        <taxon>Pseudovibrio</taxon>
    </lineage>
</organism>
<dbReference type="InterPro" id="IPR016181">
    <property type="entry name" value="Acyl_CoA_acyltransferase"/>
</dbReference>
<evidence type="ECO:0000313" key="9">
    <source>
        <dbReference type="Proteomes" id="UP000185783"/>
    </source>
</evidence>
<evidence type="ECO:0000259" key="7">
    <source>
        <dbReference type="Pfam" id="PF13480"/>
    </source>
</evidence>
<feature type="domain" description="BioF2-like acetyltransferase" evidence="7">
    <location>
        <begin position="177"/>
        <end position="308"/>
    </location>
</feature>
<evidence type="ECO:0000256" key="1">
    <source>
        <dbReference type="ARBA" id="ARBA00009943"/>
    </source>
</evidence>
<proteinExistence type="inferred from homology"/>
<comment type="caution">
    <text evidence="8">The sequence shown here is derived from an EMBL/GenBank/DDBJ whole genome shotgun (WGS) entry which is preliminary data.</text>
</comment>
<dbReference type="GO" id="GO:0008360">
    <property type="term" value="P:regulation of cell shape"/>
    <property type="evidence" value="ECO:0007669"/>
    <property type="project" value="UniProtKB-KW"/>
</dbReference>
<evidence type="ECO:0000256" key="3">
    <source>
        <dbReference type="ARBA" id="ARBA00022960"/>
    </source>
</evidence>
<keyword evidence="5" id="KW-0012">Acyltransferase</keyword>
<dbReference type="InterPro" id="IPR038740">
    <property type="entry name" value="BioF2-like_GNAT_dom"/>
</dbReference>
<dbReference type="InterPro" id="IPR003447">
    <property type="entry name" value="FEMABX"/>
</dbReference>
<keyword evidence="2" id="KW-0808">Transferase</keyword>
<dbReference type="SUPFAM" id="SSF55729">
    <property type="entry name" value="Acyl-CoA N-acyltransferases (Nat)"/>
    <property type="match status" value="2"/>
</dbReference>
<dbReference type="STRING" id="197461.A3843_13950"/>
<dbReference type="PANTHER" id="PTHR36174">
    <property type="entry name" value="LIPID II:GLYCINE GLYCYLTRANSFERASE"/>
    <property type="match status" value="1"/>
</dbReference>
<dbReference type="PROSITE" id="PS51191">
    <property type="entry name" value="FEMABX"/>
    <property type="match status" value="1"/>
</dbReference>
<dbReference type="EMBL" id="LVVZ01000020">
    <property type="protein sequence ID" value="OKL43326.1"/>
    <property type="molecule type" value="Genomic_DNA"/>
</dbReference>
<reference evidence="8 9" key="1">
    <citation type="submission" date="2016-03" db="EMBL/GenBank/DDBJ databases">
        <title>Genome sequence of Nesiotobacter sp. nov., a moderately halophilic alphaproteobacterium isolated from the Yellow Sea, China.</title>
        <authorList>
            <person name="Zhang G."/>
            <person name="Zhang R."/>
        </authorList>
    </citation>
    <scope>NUCLEOTIDE SEQUENCE [LARGE SCALE GENOMIC DNA]</scope>
    <source>
        <strain evidence="8 9">WB1-6</strain>
    </source>
</reference>
<evidence type="ECO:0000256" key="5">
    <source>
        <dbReference type="ARBA" id="ARBA00023315"/>
    </source>
</evidence>
<keyword evidence="4" id="KW-0573">Peptidoglycan synthesis</keyword>
<keyword evidence="3" id="KW-0133">Cell shape</keyword>